<evidence type="ECO:0000256" key="5">
    <source>
        <dbReference type="SAM" id="SignalP"/>
    </source>
</evidence>
<evidence type="ECO:0000259" key="6">
    <source>
        <dbReference type="Pfam" id="PF15652"/>
    </source>
</evidence>
<keyword evidence="3" id="KW-0843">Virulence</keyword>
<dbReference type="PANTHER" id="PTHR32305:SF15">
    <property type="entry name" value="PROTEIN RHSA-RELATED"/>
    <property type="match status" value="1"/>
</dbReference>
<keyword evidence="5" id="KW-0732">Signal</keyword>
<dbReference type="InterPro" id="IPR050708">
    <property type="entry name" value="T6SS_VgrG/RHS"/>
</dbReference>
<accession>A0A2N4UM30</accession>
<evidence type="ECO:0000256" key="3">
    <source>
        <dbReference type="ARBA" id="ARBA00023026"/>
    </source>
</evidence>
<sequence length="2310" mass="263482">MNNIIKGFLLFLTLFTVNAVAEAPYLEGEFEVSGGQATYTLPIDIPMAQAGYKPVLSLAYNSGHSNGVLGVGWSVKGQSAISRCSRDLSTDGRWGGVQFNSSDRYCIDGVRLIAVTGADGNHLTEYKTEIDDGNKYVSYNRIGSGPEYFKVWTPDGDEYTYGANSNSRLAIANNIVKWSLSEKKNQTNNKISYQYINDANTLYLDTINYVGGKVKFNYQDRPDYSIQYFKGAKISLRKRQHNLKVYGATNNEVYTFSFEYIQSPNVKLSLLSQIRKTYQGNELKPINFTWKTNHTTAILPNNISVQGKVRLFHDAERDGILEYFDDSKLSGLNYNDRKGLEHAGVGIWSHSGKESIKQYASSHADINNDGIDEVVNSWQGWADLNGDGKDQSYSIPSPSTSDKIELRKYIELDINADGIADAMSFYKASRRVKIHSSKGRDIWKKVYYSRANINITNGNINLCKSCSKYNISDLLLNDINNDGYLDLIFTTGGKLYYSIFDGVRFLDEKYITDISGKLEQVTDINNNNINEIIIYDLFDNQSKVIYLNSDLNLLKKESYHGFVSYLDYNADTILDRITYDSNVNSSTIVLLKDNAVPKIAQIKQYNRYYNIQYHPISDTTVHKQEFFFQYPVLNTTPSMTVVSHVEDTGQGEYDYFYNGAKSHVNGGGFLGFRVITETSRIANVTTKIISYYEQSHSVGNYKKYLPTGKLIRKETFIDTHKILEERFDYQYHKNLAINGIYWYRIDLLNHTAQKRDITNADLGKIITNFTYNAIGQLTNKNERTILTGKEVENKSEVYSYISTGLPSHNVVYQSQNSLSNTIAQKLSKFEHLDLWCGKDNKQYIKPRNKFVLIHGEIITPILTANFPYFYRLNILHGSYNSTSNVNINTTTFTSITEAVFNEESPQRCGEYFIHDYNGDGLQDIVSAKGSSATLVTESGREYWKASAISQLVTTVLYQGLTKTAIGKMTYDRRGLLLSQTTQLSDYDSNNIGSKSLYHKFQYDNYGNIITEETGGTNTASRIIKTEFDSRGLFAVTKINALGHKTQFEYDPQFGLVSKITDPNNRVTTNTYDEFGRLKQYSLPGNNNWTIYNYYFGNQCQFKESSAISCVVTQNNQRGTIYEQFDSAGREVRDIHQAFDGRWIYVDKHWDKKGRKIRHSRPSFEQPDSTMSNVPYSLFAYDSLDREIYKKEPSDSGNGWHESHISYQGFKETITEDKNGSTYTKIITKNILGQIAHIQEPLGAWQSYTYYPDGKLKTTVDSANNITTIQYDNLGYRNRLIDPDLGTWTYDYNAFGELIYKRDANGKVTKINYDRLGRKTQEDVAGRVSTWAYDNRGKGLIYKQTSPGYIKEFFYINGLLTEEKMVAKGQTLLQRYQYDGFERLTQETRPNDLVLQYVYNQYGYQSAVRSPKTAADSVFTSQSFQQDVRSLINDATSQAQKYLDLANRYAQQRDFFNQKVKELDGRSVDINQLDSQSWGILKGAQRFKKYCNSAGICYLQPATWLIIHGDIAVPIDVNSGEYYRLSSRYNNTRDGNKYYDITVYAISSAEFNNSGATKQDELVAQDYDGDGDGSHDLISQKHSHGVYKDVVTQQAINLSVHDLALSSEIANKRYNSYRQLASQLISLSQQVAKLSSLFNNDVNNLNQQKKHLQTIIKQSELAKANKDGFIYYWQRTNTDAYDHTTSEVLGNGLANSYVHSQKTGRVRVIATHKASDVVSQSNRLNNIHIKNDYRYLSYDYDNWGNVTQRYDRNLGLNERFTYDLLDRVTRSTPLLEDRNQHGVNNPDFNRNFDYRYDNLGNIIYKTDVGSYRYNSSHKHAVTQAGDTTYSYDAVGNMVLATKNNKTERIITWTDFNKPQRITRNGHTTSFEYDANQNRFYREDSSGKQTLYFSNFYEQVYDTKTKLVEHKQYVYADGKLIALHIIKLDSLKRLKDKQIRYMHYDALESVDMITDGYGLVVERRSFDAWGKARKLLWQDLNNPATLVQFSLTNRGFTGHEHLEEVSLIHMNGRVYDPDLGRFISADPMIQAPFMTNSFNRYSYVMNNPLKYHDPTGYTWGDSFGGTCNTDGSMRNSAGNRNGSWKNNSNGSVDIKMNQPNSRKYGNEIPKSGPNPQSELKENKLDNFGTWAGNVFSVALYESLATIPQGYVEINGFLESLRSDESFQNPSKIAIGFGSLAIGIVTHKYKKLEGAFVTKSIKEFDTVPYRPTNSPFVNHHGVNDVWAKNNISGYKSRAADNPTMALSVNGHKAAHRAGNDYLKETMGSVRSQAKNLSPRQMQKMAERQFDAANVPMAARQNFYNSFNRYTYGK</sequence>
<dbReference type="InterPro" id="IPR022385">
    <property type="entry name" value="Rhs_assc_core"/>
</dbReference>
<comment type="caution">
    <text evidence="7">The sequence shown here is derived from an EMBL/GenBank/DDBJ whole genome shotgun (WGS) entry which is preliminary data.</text>
</comment>
<dbReference type="NCBIfam" id="TIGR01643">
    <property type="entry name" value="YD_repeat_2x"/>
    <property type="match status" value="1"/>
</dbReference>
<dbReference type="RefSeq" id="WP_101770366.1">
    <property type="nucleotide sequence ID" value="NZ_JABJXE010000011.1"/>
</dbReference>
<evidence type="ECO:0000256" key="2">
    <source>
        <dbReference type="ARBA" id="ARBA00022525"/>
    </source>
</evidence>
<dbReference type="InterPro" id="IPR028994">
    <property type="entry name" value="Integrin_alpha_N"/>
</dbReference>
<keyword evidence="8" id="KW-1185">Reference proteome</keyword>
<evidence type="ECO:0000256" key="4">
    <source>
        <dbReference type="SAM" id="MobiDB-lite"/>
    </source>
</evidence>
<evidence type="ECO:0000313" key="8">
    <source>
        <dbReference type="Proteomes" id="UP000234420"/>
    </source>
</evidence>
<comment type="subcellular location">
    <subcellularLocation>
        <location evidence="1">Secreted</location>
    </subcellularLocation>
</comment>
<reference evidence="7 8" key="1">
    <citation type="journal article" date="2018" name="Syst. Appl. Microbiol.">
        <title>Photobacterium carnosum sp. nov., isolated from spoiled modified atmosphere packaged poultry meat.</title>
        <authorList>
            <person name="Hilgarth M."/>
            <person name="Fuertes S."/>
            <person name="Ehrmann M."/>
            <person name="Vogel R.F."/>
        </authorList>
    </citation>
    <scope>NUCLEOTIDE SEQUENCE [LARGE SCALE GENOMIC DNA]</scope>
    <source>
        <strain evidence="7 8">TMW 2.2021</strain>
    </source>
</reference>
<proteinExistence type="predicted"/>
<dbReference type="Gene3D" id="2.180.10.10">
    <property type="entry name" value="RHS repeat-associated core"/>
    <property type="match status" value="3"/>
</dbReference>
<feature type="chain" id="PRO_5014885160" description="Tox-SHH domain-containing protein" evidence="5">
    <location>
        <begin position="22"/>
        <end position="2310"/>
    </location>
</feature>
<dbReference type="InterPro" id="IPR028900">
    <property type="entry name" value="Tox-SHH_dom"/>
</dbReference>
<organism evidence="7 8">
    <name type="scientific">Photobacterium carnosum</name>
    <dbReference type="NCBI Taxonomy" id="2023717"/>
    <lineage>
        <taxon>Bacteria</taxon>
        <taxon>Pseudomonadati</taxon>
        <taxon>Pseudomonadota</taxon>
        <taxon>Gammaproteobacteria</taxon>
        <taxon>Vibrionales</taxon>
        <taxon>Vibrionaceae</taxon>
        <taxon>Photobacterium</taxon>
    </lineage>
</organism>
<dbReference type="Pfam" id="PF03534">
    <property type="entry name" value="SpvB"/>
    <property type="match status" value="1"/>
</dbReference>
<dbReference type="PANTHER" id="PTHR32305">
    <property type="match status" value="1"/>
</dbReference>
<dbReference type="GO" id="GO:0005737">
    <property type="term" value="C:cytoplasm"/>
    <property type="evidence" value="ECO:0007669"/>
    <property type="project" value="InterPro"/>
</dbReference>
<name>A0A2N4UM30_9GAMM</name>
<dbReference type="SUPFAM" id="SSF69318">
    <property type="entry name" value="Integrin alpha N-terminal domain"/>
    <property type="match status" value="1"/>
</dbReference>
<dbReference type="NCBIfam" id="TIGR03696">
    <property type="entry name" value="Rhs_assc_core"/>
    <property type="match status" value="1"/>
</dbReference>
<keyword evidence="2" id="KW-0964">Secreted</keyword>
<dbReference type="EMBL" id="NPIB01000041">
    <property type="protein sequence ID" value="PLC56072.1"/>
    <property type="molecule type" value="Genomic_DNA"/>
</dbReference>
<feature type="signal peptide" evidence="5">
    <location>
        <begin position="1"/>
        <end position="21"/>
    </location>
</feature>
<gene>
    <name evidence="7" type="ORF">CIK00_20235</name>
</gene>
<dbReference type="GO" id="GO:0005576">
    <property type="term" value="C:extracellular region"/>
    <property type="evidence" value="ECO:0007669"/>
    <property type="project" value="UniProtKB-SubCell"/>
</dbReference>
<evidence type="ECO:0000313" key="7">
    <source>
        <dbReference type="EMBL" id="PLC56072.1"/>
    </source>
</evidence>
<feature type="compositionally biased region" description="Polar residues" evidence="4">
    <location>
        <begin position="2069"/>
        <end position="2101"/>
    </location>
</feature>
<dbReference type="InterPro" id="IPR003284">
    <property type="entry name" value="Sal_SpvB"/>
</dbReference>
<evidence type="ECO:0000256" key="1">
    <source>
        <dbReference type="ARBA" id="ARBA00004613"/>
    </source>
</evidence>
<dbReference type="Proteomes" id="UP000234420">
    <property type="component" value="Unassembled WGS sequence"/>
</dbReference>
<feature type="domain" description="Tox-SHH" evidence="6">
    <location>
        <begin position="2210"/>
        <end position="2306"/>
    </location>
</feature>
<dbReference type="Pfam" id="PF15652">
    <property type="entry name" value="Tox-SHH"/>
    <property type="match status" value="1"/>
</dbReference>
<protein>
    <recommendedName>
        <fullName evidence="6">Tox-SHH domain-containing protein</fullName>
    </recommendedName>
</protein>
<dbReference type="InterPro" id="IPR006530">
    <property type="entry name" value="YD"/>
</dbReference>
<feature type="region of interest" description="Disordered" evidence="4">
    <location>
        <begin position="2069"/>
        <end position="2119"/>
    </location>
</feature>